<dbReference type="InterPro" id="IPR001254">
    <property type="entry name" value="Trypsin_dom"/>
</dbReference>
<reference evidence="7" key="1">
    <citation type="submission" date="2014-06" db="EMBL/GenBank/DDBJ databases">
        <title>Key roles for freshwater Actinobacteria revealed by deep metagenomic sequencing.</title>
        <authorList>
            <person name="Ghai R."/>
            <person name="Mizuno C.M."/>
            <person name="Picazo A."/>
            <person name="Camacho A."/>
            <person name="Rodriguez-Valera F."/>
        </authorList>
    </citation>
    <scope>NUCLEOTIDE SEQUENCE</scope>
</reference>
<accession>A0A094SDQ2</accession>
<dbReference type="SUPFAM" id="SSF50494">
    <property type="entry name" value="Trypsin-like serine proteases"/>
    <property type="match status" value="1"/>
</dbReference>
<dbReference type="InterPro" id="IPR009003">
    <property type="entry name" value="Peptidase_S1_PA"/>
</dbReference>
<comment type="subcellular location">
    <subcellularLocation>
        <location evidence="1">Secreted</location>
    </subcellularLocation>
</comment>
<feature type="domain" description="Peptidase S1" evidence="6">
    <location>
        <begin position="37"/>
        <end position="247"/>
    </location>
</feature>
<evidence type="ECO:0000313" key="7">
    <source>
        <dbReference type="EMBL" id="KGA16313.1"/>
    </source>
</evidence>
<feature type="non-terminal residue" evidence="7">
    <location>
        <position position="247"/>
    </location>
</feature>
<dbReference type="SMART" id="SM00020">
    <property type="entry name" value="Tryp_SPc"/>
    <property type="match status" value="1"/>
</dbReference>
<dbReference type="CDD" id="cd00190">
    <property type="entry name" value="Tryp_SPc"/>
    <property type="match status" value="1"/>
</dbReference>
<dbReference type="EMBL" id="JNSL01000088">
    <property type="protein sequence ID" value="KGA16313.1"/>
    <property type="molecule type" value="Genomic_DNA"/>
</dbReference>
<evidence type="ECO:0000256" key="3">
    <source>
        <dbReference type="ARBA" id="ARBA00022670"/>
    </source>
</evidence>
<keyword evidence="3" id="KW-0645">Protease</keyword>
<evidence type="ECO:0000256" key="2">
    <source>
        <dbReference type="ARBA" id="ARBA00022525"/>
    </source>
</evidence>
<evidence type="ECO:0000256" key="4">
    <source>
        <dbReference type="ARBA" id="ARBA00022801"/>
    </source>
</evidence>
<dbReference type="Pfam" id="PF00089">
    <property type="entry name" value="Trypsin"/>
    <property type="match status" value="1"/>
</dbReference>
<keyword evidence="2" id="KW-0964">Secreted</keyword>
<dbReference type="AlphaFoldDB" id="A0A094SDQ2"/>
<organism evidence="7">
    <name type="scientific">freshwater metagenome</name>
    <dbReference type="NCBI Taxonomy" id="449393"/>
    <lineage>
        <taxon>unclassified sequences</taxon>
        <taxon>metagenomes</taxon>
        <taxon>ecological metagenomes</taxon>
    </lineage>
</organism>
<proteinExistence type="predicted"/>
<dbReference type="InterPro" id="IPR050127">
    <property type="entry name" value="Serine_Proteases_S1"/>
</dbReference>
<name>A0A094SDQ2_9ZZZZ</name>
<protein>
    <recommendedName>
        <fullName evidence="6">Peptidase S1 domain-containing protein</fullName>
    </recommendedName>
</protein>
<dbReference type="GO" id="GO:0005615">
    <property type="term" value="C:extracellular space"/>
    <property type="evidence" value="ECO:0007669"/>
    <property type="project" value="TreeGrafter"/>
</dbReference>
<dbReference type="PROSITE" id="PS00134">
    <property type="entry name" value="TRYPSIN_HIS"/>
    <property type="match status" value="1"/>
</dbReference>
<comment type="caution">
    <text evidence="7">The sequence shown here is derived from an EMBL/GenBank/DDBJ whole genome shotgun (WGS) entry which is preliminary data.</text>
</comment>
<dbReference type="InterPro" id="IPR018114">
    <property type="entry name" value="TRYPSIN_HIS"/>
</dbReference>
<evidence type="ECO:0000256" key="5">
    <source>
        <dbReference type="ARBA" id="ARBA00023157"/>
    </source>
</evidence>
<dbReference type="PROSITE" id="PS50240">
    <property type="entry name" value="TRYPSIN_DOM"/>
    <property type="match status" value="1"/>
</dbReference>
<keyword evidence="5" id="KW-1015">Disulfide bond</keyword>
<dbReference type="InterPro" id="IPR043504">
    <property type="entry name" value="Peptidase_S1_PA_chymotrypsin"/>
</dbReference>
<dbReference type="Gene3D" id="2.40.10.10">
    <property type="entry name" value="Trypsin-like serine proteases"/>
    <property type="match status" value="1"/>
</dbReference>
<dbReference type="PANTHER" id="PTHR24264:SF65">
    <property type="entry name" value="SRCR DOMAIN-CONTAINING PROTEIN"/>
    <property type="match status" value="1"/>
</dbReference>
<dbReference type="InterPro" id="IPR001314">
    <property type="entry name" value="Peptidase_S1A"/>
</dbReference>
<dbReference type="PROSITE" id="PS00135">
    <property type="entry name" value="TRYPSIN_SER"/>
    <property type="match status" value="1"/>
</dbReference>
<dbReference type="PANTHER" id="PTHR24264">
    <property type="entry name" value="TRYPSIN-RELATED"/>
    <property type="match status" value="1"/>
</dbReference>
<evidence type="ECO:0000256" key="1">
    <source>
        <dbReference type="ARBA" id="ARBA00004613"/>
    </source>
</evidence>
<evidence type="ECO:0000259" key="6">
    <source>
        <dbReference type="PROSITE" id="PS50240"/>
    </source>
</evidence>
<gene>
    <name evidence="7" type="ORF">GM51_12925</name>
</gene>
<dbReference type="PRINTS" id="PR00722">
    <property type="entry name" value="CHYMOTRYPSIN"/>
</dbReference>
<sequence>MSIRRRGVSASLHLILTLSLLAGLLIAPFAQQQAKAVVFGEEVPEASVTAPWVASIWYKKNINDTAQFICSGSLIRADIIITAAHCTFDKGFYWVKLGADTLDSDQPLLEVSGTWRNARYSKKTITNDLGILKLTRPVMDVKPIAIPTKSQLSKVSKLTKFQMYGWGLDQNNEVAKFLRTAKLDLQDAAARRAYGSNFKPEIMLASGRYIKAEKLYAGGCQGDSGGPLIGIVDGRPTLVGLTSWGSA</sequence>
<dbReference type="InterPro" id="IPR033116">
    <property type="entry name" value="TRYPSIN_SER"/>
</dbReference>
<keyword evidence="4" id="KW-0378">Hydrolase</keyword>
<dbReference type="GO" id="GO:0004252">
    <property type="term" value="F:serine-type endopeptidase activity"/>
    <property type="evidence" value="ECO:0007669"/>
    <property type="project" value="InterPro"/>
</dbReference>
<dbReference type="GO" id="GO:0006508">
    <property type="term" value="P:proteolysis"/>
    <property type="evidence" value="ECO:0007669"/>
    <property type="project" value="UniProtKB-KW"/>
</dbReference>